<proteinExistence type="predicted"/>
<sequence>MSQVDQPAPNLDVAEWVQGEASNIDHERGNVILILVFQVNCPGCFVGGFPEVIEVHQKFRGRPLKVWGLATAFEDHSLNNLENVKRLVHRGEVVGATLSYLQQANLLQAGRLSFPIPFPIAWDRVVKREGEVTAEEIENFLVRDFPNHEAMPGHMVNQVKSQVKNYLARKQYDAKTFDQYALQGTPSSILIDKQGILRHKLFGSSLRLDGYVEPLLDE</sequence>
<evidence type="ECO:0000313" key="2">
    <source>
        <dbReference type="Proteomes" id="UP001157733"/>
    </source>
</evidence>
<accession>A0ABM9HDP6</accession>
<organism evidence="1 2">
    <name type="scientific">Nitrospina watsonii</name>
    <dbReference type="NCBI Taxonomy" id="1323948"/>
    <lineage>
        <taxon>Bacteria</taxon>
        <taxon>Pseudomonadati</taxon>
        <taxon>Nitrospinota/Tectimicrobiota group</taxon>
        <taxon>Nitrospinota</taxon>
        <taxon>Nitrospinia</taxon>
        <taxon>Nitrospinales</taxon>
        <taxon>Nitrospinaceae</taxon>
        <taxon>Nitrospina</taxon>
    </lineage>
</organism>
<name>A0ABM9HDP6_9BACT</name>
<protein>
    <submittedName>
        <fullName evidence="1">Alkyl hydroperoxide reductase/ Thiol specific antioxidant/ Mal allergen</fullName>
    </submittedName>
</protein>
<dbReference type="PANTHER" id="PTHR42852">
    <property type="entry name" value="THIOL:DISULFIDE INTERCHANGE PROTEIN DSBE"/>
    <property type="match status" value="1"/>
</dbReference>
<gene>
    <name evidence="1" type="ORF">NSPWAT_1459</name>
</gene>
<dbReference type="InterPro" id="IPR050553">
    <property type="entry name" value="Thioredoxin_ResA/DsbE_sf"/>
</dbReference>
<dbReference type="PANTHER" id="PTHR42852:SF13">
    <property type="entry name" value="PROTEIN DIPZ"/>
    <property type="match status" value="1"/>
</dbReference>
<reference evidence="1 2" key="1">
    <citation type="submission" date="2022-09" db="EMBL/GenBank/DDBJ databases">
        <authorList>
            <person name="Kop L."/>
        </authorList>
    </citation>
    <scope>NUCLEOTIDE SEQUENCE [LARGE SCALE GENOMIC DNA]</scope>
    <source>
        <strain evidence="1 2">347</strain>
    </source>
</reference>
<dbReference type="EMBL" id="OX336137">
    <property type="protein sequence ID" value="CAI2718318.1"/>
    <property type="molecule type" value="Genomic_DNA"/>
</dbReference>
<dbReference type="RefSeq" id="WP_282011221.1">
    <property type="nucleotide sequence ID" value="NZ_OX336137.1"/>
</dbReference>
<dbReference type="Proteomes" id="UP001157733">
    <property type="component" value="Chromosome"/>
</dbReference>
<dbReference type="SUPFAM" id="SSF52833">
    <property type="entry name" value="Thioredoxin-like"/>
    <property type="match status" value="1"/>
</dbReference>
<evidence type="ECO:0000313" key="1">
    <source>
        <dbReference type="EMBL" id="CAI2718318.1"/>
    </source>
</evidence>
<keyword evidence="2" id="KW-1185">Reference proteome</keyword>
<dbReference type="Gene3D" id="3.40.30.10">
    <property type="entry name" value="Glutaredoxin"/>
    <property type="match status" value="1"/>
</dbReference>
<dbReference type="InterPro" id="IPR036249">
    <property type="entry name" value="Thioredoxin-like_sf"/>
</dbReference>